<accession>A0AA38FEN6</accession>
<dbReference type="AlphaFoldDB" id="A0AA38FEN6"/>
<comment type="caution">
    <text evidence="1">The sequence shown here is derived from an EMBL/GenBank/DDBJ whole genome shotgun (WGS) entry which is preliminary data.</text>
</comment>
<dbReference type="Proteomes" id="UP000824469">
    <property type="component" value="Unassembled WGS sequence"/>
</dbReference>
<proteinExistence type="predicted"/>
<reference evidence="1 2" key="1">
    <citation type="journal article" date="2021" name="Nat. Plants">
        <title>The Taxus genome provides insights into paclitaxel biosynthesis.</title>
        <authorList>
            <person name="Xiong X."/>
            <person name="Gou J."/>
            <person name="Liao Q."/>
            <person name="Li Y."/>
            <person name="Zhou Q."/>
            <person name="Bi G."/>
            <person name="Li C."/>
            <person name="Du R."/>
            <person name="Wang X."/>
            <person name="Sun T."/>
            <person name="Guo L."/>
            <person name="Liang H."/>
            <person name="Lu P."/>
            <person name="Wu Y."/>
            <person name="Zhang Z."/>
            <person name="Ro D.K."/>
            <person name="Shang Y."/>
            <person name="Huang S."/>
            <person name="Yan J."/>
        </authorList>
    </citation>
    <scope>NUCLEOTIDE SEQUENCE [LARGE SCALE GENOMIC DNA]</scope>
    <source>
        <strain evidence="1">Ta-2019</strain>
    </source>
</reference>
<evidence type="ECO:0000313" key="2">
    <source>
        <dbReference type="Proteomes" id="UP000824469"/>
    </source>
</evidence>
<sequence>RELRDKKAKVREVYKNVESITDFKVLKHPDLVPLTRKYAFALEYLEDLTRTLTMERHSLALDSIEEVVVHLEKEDKLKFMTLISEYSK</sequence>
<name>A0AA38FEN6_TAXCH</name>
<keyword evidence="2" id="KW-1185">Reference proteome</keyword>
<feature type="non-terminal residue" evidence="1">
    <location>
        <position position="1"/>
    </location>
</feature>
<dbReference type="EMBL" id="JAHRHJ020000010">
    <property type="protein sequence ID" value="KAH9298391.1"/>
    <property type="molecule type" value="Genomic_DNA"/>
</dbReference>
<gene>
    <name evidence="1" type="ORF">KI387_030073</name>
</gene>
<evidence type="ECO:0000313" key="1">
    <source>
        <dbReference type="EMBL" id="KAH9298391.1"/>
    </source>
</evidence>
<organism evidence="1 2">
    <name type="scientific">Taxus chinensis</name>
    <name type="common">Chinese yew</name>
    <name type="synonym">Taxus wallichiana var. chinensis</name>
    <dbReference type="NCBI Taxonomy" id="29808"/>
    <lineage>
        <taxon>Eukaryota</taxon>
        <taxon>Viridiplantae</taxon>
        <taxon>Streptophyta</taxon>
        <taxon>Embryophyta</taxon>
        <taxon>Tracheophyta</taxon>
        <taxon>Spermatophyta</taxon>
        <taxon>Pinopsida</taxon>
        <taxon>Pinidae</taxon>
        <taxon>Conifers II</taxon>
        <taxon>Cupressales</taxon>
        <taxon>Taxaceae</taxon>
        <taxon>Taxus</taxon>
    </lineage>
</organism>
<protein>
    <submittedName>
        <fullName evidence="1">Uncharacterized protein</fullName>
    </submittedName>
</protein>
<feature type="non-terminal residue" evidence="1">
    <location>
        <position position="88"/>
    </location>
</feature>